<organism evidence="1 2">
    <name type="scientific">Molorchus minor</name>
    <dbReference type="NCBI Taxonomy" id="1323400"/>
    <lineage>
        <taxon>Eukaryota</taxon>
        <taxon>Metazoa</taxon>
        <taxon>Ecdysozoa</taxon>
        <taxon>Arthropoda</taxon>
        <taxon>Hexapoda</taxon>
        <taxon>Insecta</taxon>
        <taxon>Pterygota</taxon>
        <taxon>Neoptera</taxon>
        <taxon>Endopterygota</taxon>
        <taxon>Coleoptera</taxon>
        <taxon>Polyphaga</taxon>
        <taxon>Cucujiformia</taxon>
        <taxon>Chrysomeloidea</taxon>
        <taxon>Cerambycidae</taxon>
        <taxon>Lamiinae</taxon>
        <taxon>Monochamini</taxon>
        <taxon>Molorchus</taxon>
    </lineage>
</organism>
<protein>
    <submittedName>
        <fullName evidence="1">Uncharacterized protein</fullName>
    </submittedName>
</protein>
<comment type="caution">
    <text evidence="1">The sequence shown here is derived from an EMBL/GenBank/DDBJ whole genome shotgun (WGS) entry which is preliminary data.</text>
</comment>
<dbReference type="EMBL" id="JAPWTJ010000368">
    <property type="protein sequence ID" value="KAJ8979161.1"/>
    <property type="molecule type" value="Genomic_DNA"/>
</dbReference>
<accession>A0ABQ9JLQ5</accession>
<keyword evidence="2" id="KW-1185">Reference proteome</keyword>
<gene>
    <name evidence="1" type="ORF">NQ317_006353</name>
</gene>
<name>A0ABQ9JLQ5_9CUCU</name>
<dbReference type="Proteomes" id="UP001162164">
    <property type="component" value="Unassembled WGS sequence"/>
</dbReference>
<proteinExistence type="predicted"/>
<evidence type="ECO:0000313" key="1">
    <source>
        <dbReference type="EMBL" id="KAJ8979161.1"/>
    </source>
</evidence>
<evidence type="ECO:0000313" key="2">
    <source>
        <dbReference type="Proteomes" id="UP001162164"/>
    </source>
</evidence>
<reference evidence="1" key="1">
    <citation type="journal article" date="2023" name="Insect Mol. Biol.">
        <title>Genome sequencing provides insights into the evolution of gene families encoding plant cell wall-degrading enzymes in longhorned beetles.</title>
        <authorList>
            <person name="Shin N.R."/>
            <person name="Okamura Y."/>
            <person name="Kirsch R."/>
            <person name="Pauchet Y."/>
        </authorList>
    </citation>
    <scope>NUCLEOTIDE SEQUENCE</scope>
    <source>
        <strain evidence="1">MMC_N1</strain>
    </source>
</reference>
<sequence>MIANGQKKSLNPEKGKYTVPTILFNYILAEMETEEEFVPMHMYDWLIHLQHVRGETKACMQLIKRELERSNGRNEFALYKQIKHILPNKYSIYVSRVPCAKHKLLSHLAWSAAANQQIYFTSTVTYWALKEP</sequence>